<evidence type="ECO:0000256" key="7">
    <source>
        <dbReference type="ARBA" id="ARBA00022840"/>
    </source>
</evidence>
<keyword evidence="8" id="KW-0902">Two-component regulatory system</keyword>
<keyword evidence="6" id="KW-0418">Kinase</keyword>
<dbReference type="SMART" id="SM00091">
    <property type="entry name" value="PAS"/>
    <property type="match status" value="2"/>
</dbReference>
<dbReference type="SUPFAM" id="SSF47384">
    <property type="entry name" value="Homodimeric domain of signal transducing histidine kinase"/>
    <property type="match status" value="1"/>
</dbReference>
<evidence type="ECO:0000256" key="2">
    <source>
        <dbReference type="ARBA" id="ARBA00012438"/>
    </source>
</evidence>
<evidence type="ECO:0000313" key="12">
    <source>
        <dbReference type="EMBL" id="MFC4766881.1"/>
    </source>
</evidence>
<evidence type="ECO:0000256" key="1">
    <source>
        <dbReference type="ARBA" id="ARBA00000085"/>
    </source>
</evidence>
<dbReference type="InterPro" id="IPR000700">
    <property type="entry name" value="PAS-assoc_C"/>
</dbReference>
<dbReference type="PROSITE" id="PS50113">
    <property type="entry name" value="PAC"/>
    <property type="match status" value="1"/>
</dbReference>
<gene>
    <name evidence="12" type="ORF">ACFO8Q_05805</name>
</gene>
<dbReference type="InterPro" id="IPR003661">
    <property type="entry name" value="HisK_dim/P_dom"/>
</dbReference>
<accession>A0ABV9PY50</accession>
<evidence type="ECO:0000256" key="5">
    <source>
        <dbReference type="ARBA" id="ARBA00022741"/>
    </source>
</evidence>
<evidence type="ECO:0000313" key="13">
    <source>
        <dbReference type="Proteomes" id="UP001596002"/>
    </source>
</evidence>
<dbReference type="InterPro" id="IPR000014">
    <property type="entry name" value="PAS"/>
</dbReference>
<evidence type="ECO:0000259" key="9">
    <source>
        <dbReference type="PROSITE" id="PS50109"/>
    </source>
</evidence>
<evidence type="ECO:0000256" key="3">
    <source>
        <dbReference type="ARBA" id="ARBA00022553"/>
    </source>
</evidence>
<protein>
    <recommendedName>
        <fullName evidence="2">histidine kinase</fullName>
        <ecNumber evidence="2">2.7.13.3</ecNumber>
    </recommendedName>
</protein>
<proteinExistence type="predicted"/>
<dbReference type="NCBIfam" id="TIGR00229">
    <property type="entry name" value="sensory_box"/>
    <property type="match status" value="2"/>
</dbReference>
<dbReference type="Pfam" id="PF00989">
    <property type="entry name" value="PAS"/>
    <property type="match status" value="2"/>
</dbReference>
<dbReference type="InterPro" id="IPR004358">
    <property type="entry name" value="Sig_transdc_His_kin-like_C"/>
</dbReference>
<keyword evidence="5" id="KW-0547">Nucleotide-binding</keyword>
<feature type="domain" description="PAS" evidence="10">
    <location>
        <begin position="6"/>
        <end position="48"/>
    </location>
</feature>
<dbReference type="Proteomes" id="UP001596002">
    <property type="component" value="Unassembled WGS sequence"/>
</dbReference>
<dbReference type="CDD" id="cd00130">
    <property type="entry name" value="PAS"/>
    <property type="match status" value="2"/>
</dbReference>
<evidence type="ECO:0000256" key="6">
    <source>
        <dbReference type="ARBA" id="ARBA00022777"/>
    </source>
</evidence>
<feature type="domain" description="PAC" evidence="11">
    <location>
        <begin position="197"/>
        <end position="249"/>
    </location>
</feature>
<dbReference type="EMBL" id="JBHSHC010000033">
    <property type="protein sequence ID" value="MFC4766881.1"/>
    <property type="molecule type" value="Genomic_DNA"/>
</dbReference>
<dbReference type="SUPFAM" id="SSF55785">
    <property type="entry name" value="PYP-like sensor domain (PAS domain)"/>
    <property type="match status" value="2"/>
</dbReference>
<evidence type="ECO:0000259" key="10">
    <source>
        <dbReference type="PROSITE" id="PS50112"/>
    </source>
</evidence>
<feature type="domain" description="PAS" evidence="10">
    <location>
        <begin position="125"/>
        <end position="188"/>
    </location>
</feature>
<dbReference type="CDD" id="cd00082">
    <property type="entry name" value="HisKA"/>
    <property type="match status" value="1"/>
</dbReference>
<dbReference type="SUPFAM" id="SSF55874">
    <property type="entry name" value="ATPase domain of HSP90 chaperone/DNA topoisomerase II/histidine kinase"/>
    <property type="match status" value="1"/>
</dbReference>
<evidence type="ECO:0000259" key="11">
    <source>
        <dbReference type="PROSITE" id="PS50113"/>
    </source>
</evidence>
<dbReference type="EC" id="2.7.13.3" evidence="2"/>
<dbReference type="PANTHER" id="PTHR43065:SF10">
    <property type="entry name" value="PEROXIDE STRESS-ACTIVATED HISTIDINE KINASE MAK3"/>
    <property type="match status" value="1"/>
</dbReference>
<evidence type="ECO:0000256" key="4">
    <source>
        <dbReference type="ARBA" id="ARBA00022679"/>
    </source>
</evidence>
<evidence type="ECO:0000256" key="8">
    <source>
        <dbReference type="ARBA" id="ARBA00023012"/>
    </source>
</evidence>
<dbReference type="InterPro" id="IPR003594">
    <property type="entry name" value="HATPase_dom"/>
</dbReference>
<dbReference type="InterPro" id="IPR013767">
    <property type="entry name" value="PAS_fold"/>
</dbReference>
<keyword evidence="7" id="KW-0067">ATP-binding</keyword>
<dbReference type="PANTHER" id="PTHR43065">
    <property type="entry name" value="SENSOR HISTIDINE KINASE"/>
    <property type="match status" value="1"/>
</dbReference>
<comment type="caution">
    <text evidence="12">The sequence shown here is derived from an EMBL/GenBank/DDBJ whole genome shotgun (WGS) entry which is preliminary data.</text>
</comment>
<dbReference type="Pfam" id="PF02518">
    <property type="entry name" value="HATPase_c"/>
    <property type="match status" value="1"/>
</dbReference>
<dbReference type="Pfam" id="PF00512">
    <property type="entry name" value="HisKA"/>
    <property type="match status" value="1"/>
</dbReference>
<keyword evidence="13" id="KW-1185">Reference proteome</keyword>
<dbReference type="SMART" id="SM00388">
    <property type="entry name" value="HisKA"/>
    <property type="match status" value="1"/>
</dbReference>
<dbReference type="PRINTS" id="PR00344">
    <property type="entry name" value="BCTRLSENSOR"/>
</dbReference>
<dbReference type="Gene3D" id="3.30.450.20">
    <property type="entry name" value="PAS domain"/>
    <property type="match status" value="2"/>
</dbReference>
<dbReference type="Gene3D" id="1.10.287.130">
    <property type="match status" value="1"/>
</dbReference>
<dbReference type="InterPro" id="IPR005467">
    <property type="entry name" value="His_kinase_dom"/>
</dbReference>
<keyword evidence="3" id="KW-0597">Phosphoprotein</keyword>
<dbReference type="Gene3D" id="3.30.565.10">
    <property type="entry name" value="Histidine kinase-like ATPase, C-terminal domain"/>
    <property type="match status" value="1"/>
</dbReference>
<dbReference type="InterPro" id="IPR036890">
    <property type="entry name" value="HATPase_C_sf"/>
</dbReference>
<dbReference type="InterPro" id="IPR036097">
    <property type="entry name" value="HisK_dim/P_sf"/>
</dbReference>
<comment type="catalytic activity">
    <reaction evidence="1">
        <text>ATP + protein L-histidine = ADP + protein N-phospho-L-histidine.</text>
        <dbReference type="EC" id="2.7.13.3"/>
    </reaction>
</comment>
<dbReference type="InterPro" id="IPR035965">
    <property type="entry name" value="PAS-like_dom_sf"/>
</dbReference>
<keyword evidence="4" id="KW-0808">Transferase</keyword>
<dbReference type="PROSITE" id="PS50112">
    <property type="entry name" value="PAS"/>
    <property type="match status" value="2"/>
</dbReference>
<name>A0ABV9PY50_9BACL</name>
<organism evidence="12 13">
    <name type="scientific">Effusibacillus consociatus</name>
    <dbReference type="NCBI Taxonomy" id="1117041"/>
    <lineage>
        <taxon>Bacteria</taxon>
        <taxon>Bacillati</taxon>
        <taxon>Bacillota</taxon>
        <taxon>Bacilli</taxon>
        <taxon>Bacillales</taxon>
        <taxon>Alicyclobacillaceae</taxon>
        <taxon>Effusibacillus</taxon>
    </lineage>
</organism>
<dbReference type="RefSeq" id="WP_380024772.1">
    <property type="nucleotide sequence ID" value="NZ_JBHSHC010000033.1"/>
</dbReference>
<feature type="domain" description="Histidine kinase" evidence="9">
    <location>
        <begin position="262"/>
        <end position="469"/>
    </location>
</feature>
<dbReference type="SMART" id="SM00387">
    <property type="entry name" value="HATPase_c"/>
    <property type="match status" value="1"/>
</dbReference>
<reference evidence="13" key="1">
    <citation type="journal article" date="2019" name="Int. J. Syst. Evol. Microbiol.">
        <title>The Global Catalogue of Microorganisms (GCM) 10K type strain sequencing project: providing services to taxonomists for standard genome sequencing and annotation.</title>
        <authorList>
            <consortium name="The Broad Institute Genomics Platform"/>
            <consortium name="The Broad Institute Genome Sequencing Center for Infectious Disease"/>
            <person name="Wu L."/>
            <person name="Ma J."/>
        </authorList>
    </citation>
    <scope>NUCLEOTIDE SEQUENCE [LARGE SCALE GENOMIC DNA]</scope>
    <source>
        <strain evidence="13">WYCCWR 12678</strain>
    </source>
</reference>
<dbReference type="PROSITE" id="PS50109">
    <property type="entry name" value="HIS_KIN"/>
    <property type="match status" value="1"/>
</dbReference>
<sequence>MQTKDSDRLRERILDSIPVGIVTYDSQGNVTYVNKVAESITGYNLDEIQSFQNINHVLNGDAEIFWKTLQSGQPFFGFESYCPSKSGIEIPVVTSTVPLLDDNNEQVGIVATFIDNSEMNRLRAVEEHASLILDHISDGVVTLNTEGIITGFNRGAEEITGLSASEVKNRKFEDVFPLAQLVLDKLHETIHTGRECKDLKAEIKDKQDRARFMLVSTRVLRNRNHTVLGVMVTFKDVTIQELLEEQIRQSEKLAVIGELAAGTAHEIRNPLTSVKGFIQLLDRKYENDAPEKEYFRIILSELNRVNDIIREFLLLSKPTVPNLRKIDINSVMEDIRTLMTSDALLHNIDLQFELSKTPAICEVDVEQIKQVFINLIRNAFEATGLNGKLTIAINTGMEECEICFMDNGPGIPKEVLSRIFEPFYTTKNEGTGLGLTVSYRIIQNHGGTILVDSEEGKGTTFRVRLPLARN</sequence>